<reference evidence="3" key="1">
    <citation type="submission" date="2020-04" db="EMBL/GenBank/DDBJ databases">
        <authorList>
            <person name="Chiriac C."/>
            <person name="Salcher M."/>
            <person name="Ghai R."/>
            <person name="Kavagutti S V."/>
        </authorList>
    </citation>
    <scope>NUCLEOTIDE SEQUENCE</scope>
</reference>
<dbReference type="EMBL" id="LR796485">
    <property type="protein sequence ID" value="CAB4147821.1"/>
    <property type="molecule type" value="Genomic_DNA"/>
</dbReference>
<evidence type="ECO:0000313" key="5">
    <source>
        <dbReference type="EMBL" id="CAB4187079.1"/>
    </source>
</evidence>
<dbReference type="PANTHER" id="PTHR37423">
    <property type="entry name" value="SOLUBLE LYTIC MUREIN TRANSGLYCOSYLASE-RELATED"/>
    <property type="match status" value="1"/>
</dbReference>
<gene>
    <name evidence="4" type="ORF">UFOVP1011_4</name>
    <name evidence="5" type="ORF">UFOVP1162_4</name>
    <name evidence="6" type="ORF">UFOVP1611_7</name>
    <name evidence="3" type="ORF">UFOVP504_46</name>
</gene>
<feature type="domain" description="Transglycosylase SLT" evidence="2">
    <location>
        <begin position="9"/>
        <end position="101"/>
    </location>
</feature>
<dbReference type="InterPro" id="IPR023346">
    <property type="entry name" value="Lysozyme-like_dom_sf"/>
</dbReference>
<dbReference type="SUPFAM" id="SSF53955">
    <property type="entry name" value="Lysozyme-like"/>
    <property type="match status" value="1"/>
</dbReference>
<dbReference type="EMBL" id="LR796959">
    <property type="protein sequence ID" value="CAB4177876.1"/>
    <property type="molecule type" value="Genomic_DNA"/>
</dbReference>
<dbReference type="EMBL" id="LR797101">
    <property type="protein sequence ID" value="CAB4187079.1"/>
    <property type="molecule type" value="Genomic_DNA"/>
</dbReference>
<organism evidence="3">
    <name type="scientific">uncultured Caudovirales phage</name>
    <dbReference type="NCBI Taxonomy" id="2100421"/>
    <lineage>
        <taxon>Viruses</taxon>
        <taxon>Duplodnaviria</taxon>
        <taxon>Heunggongvirae</taxon>
        <taxon>Uroviricota</taxon>
        <taxon>Caudoviricetes</taxon>
        <taxon>Peduoviridae</taxon>
        <taxon>Maltschvirus</taxon>
        <taxon>Maltschvirus maltsch</taxon>
    </lineage>
</organism>
<protein>
    <submittedName>
        <fullName evidence="3">LT_GEWL domain containing protein</fullName>
    </submittedName>
</protein>
<dbReference type="Gene3D" id="1.10.530.10">
    <property type="match status" value="1"/>
</dbReference>
<name>A0A6J5MP34_9CAUD</name>
<evidence type="ECO:0000313" key="6">
    <source>
        <dbReference type="EMBL" id="CAB4218270.1"/>
    </source>
</evidence>
<accession>A0A6J5MP34</accession>
<dbReference type="PROSITE" id="PS00922">
    <property type="entry name" value="TRANSGLYCOSYLASE"/>
    <property type="match status" value="1"/>
</dbReference>
<evidence type="ECO:0000313" key="3">
    <source>
        <dbReference type="EMBL" id="CAB4147821.1"/>
    </source>
</evidence>
<dbReference type="PANTHER" id="PTHR37423:SF2">
    <property type="entry name" value="MEMBRANE-BOUND LYTIC MUREIN TRANSGLYCOSYLASE C"/>
    <property type="match status" value="1"/>
</dbReference>
<feature type="region of interest" description="Disordered" evidence="1">
    <location>
        <begin position="149"/>
        <end position="195"/>
    </location>
</feature>
<dbReference type="EMBL" id="LR797465">
    <property type="protein sequence ID" value="CAB4218270.1"/>
    <property type="molecule type" value="Genomic_DNA"/>
</dbReference>
<proteinExistence type="predicted"/>
<evidence type="ECO:0000313" key="4">
    <source>
        <dbReference type="EMBL" id="CAB4177876.1"/>
    </source>
</evidence>
<dbReference type="Pfam" id="PF01464">
    <property type="entry name" value="SLT"/>
    <property type="match status" value="1"/>
</dbReference>
<evidence type="ECO:0000256" key="1">
    <source>
        <dbReference type="SAM" id="MobiDB-lite"/>
    </source>
</evidence>
<evidence type="ECO:0000259" key="2">
    <source>
        <dbReference type="Pfam" id="PF01464"/>
    </source>
</evidence>
<dbReference type="GO" id="GO:0000270">
    <property type="term" value="P:peptidoglycan metabolic process"/>
    <property type="evidence" value="ECO:0007669"/>
    <property type="project" value="InterPro"/>
</dbReference>
<sequence>MVDKYAPIFEAAGREWNVDPRILRAIAIQESGGNPSARSRAGAVGVMQIMPGTGQELGVTDLTNAEQSIYGGAKYYSQMLDKYKHPELALAAYNAGPRRVDAFLKGGALPDETLKYVPAVRAHFERTQPVADRRASALPSDADFLKSLPGAAPSVPARMSDDDFLKSLPGGDVPTPAAPTDKRQQGDPDNPVMPQRFQKRADLGPRSSPAVETGTTVGDIAASAGNIAGAAAQGFREGSQPMPPLVTPVMEGLGVYPPAAGGGTLLQRANKLVMDPLAAGGELALRLGGGVIRGLQAGVTQAGREGGDAPMLGVLGSPQQLGRDLAAIPEAFMGSLPGGAPRQPNRLAPAAPEYVPLPDKPRVYMRADIGETRAAPEFMPPGVQRPPAAPVAPPDFLPPGATMAPAADDAAMGGRRSAGAAAATNQEANMSPRERKAAEKAALYEKLTEPQPLGPDLNEYIPGIIRTEAEIMQDPKIARNEKMLEAVEGARFKEAKRKNTETRMEYLKDLAGNPNVLERMMQQRDTIIERDLPAVWRNAGQADTAPILAEAQRILDSPSGRQSAVEKSVQHVVDRLTDKKTGKPFTDPQQLYGVRKEIGQLLEGKQTQESGYARLAKSELIALRDALDTQIEKAAPGFTEYLAKYREASKPIDETAYLIDAANDAMRNRTLTLQSVQRMMKNIADDRAASYPNAAQSISLEKLEALWRLRDDLRAVASAEDLAKARGSDTTPLLVDLMKNVGGRGLVEGVGMLASGVPGASLVFNGIKAASERNKLAKGLDRAFTSGQDRLRPPPQ</sequence>
<dbReference type="GO" id="GO:0016020">
    <property type="term" value="C:membrane"/>
    <property type="evidence" value="ECO:0007669"/>
    <property type="project" value="InterPro"/>
</dbReference>
<dbReference type="InterPro" id="IPR008258">
    <property type="entry name" value="Transglycosylase_SLT_dom_1"/>
</dbReference>
<dbReference type="GO" id="GO:0008933">
    <property type="term" value="F:peptidoglycan lytic transglycosylase activity"/>
    <property type="evidence" value="ECO:0007669"/>
    <property type="project" value="InterPro"/>
</dbReference>
<dbReference type="InterPro" id="IPR000189">
    <property type="entry name" value="Transglyc_AS"/>
</dbReference>